<proteinExistence type="predicted"/>
<reference evidence="2 3" key="1">
    <citation type="journal article" date="2018" name="PLoS Genet.">
        <title>Population sequencing reveals clonal diversity and ancestral inbreeding in the grapevine cultivar Chardonnay.</title>
        <authorList>
            <person name="Roach M.J."/>
            <person name="Johnson D.L."/>
            <person name="Bohlmann J."/>
            <person name="van Vuuren H.J."/>
            <person name="Jones S.J."/>
            <person name="Pretorius I.S."/>
            <person name="Schmidt S.A."/>
            <person name="Borneman A.R."/>
        </authorList>
    </citation>
    <scope>NUCLEOTIDE SEQUENCE [LARGE SCALE GENOMIC DNA]</scope>
    <source>
        <strain evidence="3">cv. Chardonnay</strain>
        <tissue evidence="2">Leaf</tissue>
    </source>
</reference>
<dbReference type="PANTHER" id="PTHR37261">
    <property type="entry name" value="40S RIBOSOMAL PROTEIN S27"/>
    <property type="match status" value="1"/>
</dbReference>
<dbReference type="OrthoDB" id="1939758at2759"/>
<name>A0A438J1N9_VITVI</name>
<dbReference type="EMBL" id="QGNW01000068">
    <property type="protein sequence ID" value="RVX02880.1"/>
    <property type="molecule type" value="Genomic_DNA"/>
</dbReference>
<sequence>MEAEAESKTSGGWSSATNWSIAEGGLVNSITVESSLSPIDESPPKSPLILNPPSADSAPCEIKIRNFVDAR</sequence>
<dbReference type="Proteomes" id="UP000288805">
    <property type="component" value="Unassembled WGS sequence"/>
</dbReference>
<feature type="region of interest" description="Disordered" evidence="1">
    <location>
        <begin position="35"/>
        <end position="56"/>
    </location>
</feature>
<comment type="caution">
    <text evidence="2">The sequence shown here is derived from an EMBL/GenBank/DDBJ whole genome shotgun (WGS) entry which is preliminary data.</text>
</comment>
<dbReference type="AlphaFoldDB" id="A0A438J1N9"/>
<protein>
    <submittedName>
        <fullName evidence="2">Uncharacterized protein</fullName>
    </submittedName>
</protein>
<evidence type="ECO:0000256" key="1">
    <source>
        <dbReference type="SAM" id="MobiDB-lite"/>
    </source>
</evidence>
<dbReference type="PANTHER" id="PTHR37261:SF1">
    <property type="entry name" value="40S RIBOSOMAL PROTEIN S27"/>
    <property type="match status" value="1"/>
</dbReference>
<evidence type="ECO:0000313" key="3">
    <source>
        <dbReference type="Proteomes" id="UP000288805"/>
    </source>
</evidence>
<accession>A0A438J1N9</accession>
<evidence type="ECO:0000313" key="2">
    <source>
        <dbReference type="EMBL" id="RVX02880.1"/>
    </source>
</evidence>
<organism evidence="2 3">
    <name type="scientific">Vitis vinifera</name>
    <name type="common">Grape</name>
    <dbReference type="NCBI Taxonomy" id="29760"/>
    <lineage>
        <taxon>Eukaryota</taxon>
        <taxon>Viridiplantae</taxon>
        <taxon>Streptophyta</taxon>
        <taxon>Embryophyta</taxon>
        <taxon>Tracheophyta</taxon>
        <taxon>Spermatophyta</taxon>
        <taxon>Magnoliopsida</taxon>
        <taxon>eudicotyledons</taxon>
        <taxon>Gunneridae</taxon>
        <taxon>Pentapetalae</taxon>
        <taxon>rosids</taxon>
        <taxon>Vitales</taxon>
        <taxon>Vitaceae</taxon>
        <taxon>Viteae</taxon>
        <taxon>Vitis</taxon>
    </lineage>
</organism>
<gene>
    <name evidence="2" type="ORF">CK203_023288</name>
</gene>